<keyword evidence="5" id="KW-0408">Iron</keyword>
<keyword evidence="2" id="KW-0479">Metal-binding</keyword>
<evidence type="ECO:0000256" key="5">
    <source>
        <dbReference type="ARBA" id="ARBA00023004"/>
    </source>
</evidence>
<dbReference type="InterPro" id="IPR044862">
    <property type="entry name" value="Pro_4_hyd_alph_FE2OG_OXY"/>
</dbReference>
<sequence length="596" mass="65751">MSDAITNDPELERKGCAAAAEYAQIHWAKLQRLVNDDAVPAESIELHGNDRRLYACFRASISEDVAVLRAEQLKTRIWRDLLTCMDGRVKDHNFMTLLRPDAALSYDDQRENLFVVPRAQFLMIELARQREGCYDGAWRAKRRACAMPASAPLRLTRTTRYSVLECAASTARIVGVDASSSAADASATSATAEGAEEESDNARAARLGKQLAECVPCAEAARRLPCPRTAARRPRDGAPVVIDGALDQAACAEACAAALAFFDGAGDRRIAEQQLHRGDDVAFVPLFGEDEGSPLRQALGPARRLLARAAADIGDADLLVPEVAQLALYDGCKRNLKPGYVAHRDNASTPGAAGENYREVTLLLYLNGAPPGASGGELRSYVGAEPSDLDGATALRVDDIQPRAGRLVLFESRTLLHAVRPVGLWRRVALSLWCLKRIPNDRLSPLTDILGADAFQYLDAISLARLAACARVFGKKKDGRSLCDAAARQQLSALREEFLTGVKSIDGMDWLLYRQIPSWIYCLYDWEESSAALGRWGPVDMFGDRGWTFRRKEKEREKRKRAVDEIRHQIHIKGSRAQEYVDDFLAELLRDAREED</sequence>
<evidence type="ECO:0000256" key="3">
    <source>
        <dbReference type="ARBA" id="ARBA00022964"/>
    </source>
</evidence>
<dbReference type="GO" id="GO:0005737">
    <property type="term" value="C:cytoplasm"/>
    <property type="evidence" value="ECO:0007669"/>
    <property type="project" value="TreeGrafter"/>
</dbReference>
<dbReference type="PANTHER" id="PTHR13410">
    <property type="entry name" value="PROTEIN PBDC1"/>
    <property type="match status" value="1"/>
</dbReference>
<evidence type="ECO:0000313" key="7">
    <source>
        <dbReference type="EMBL" id="CAH0364612.1"/>
    </source>
</evidence>
<dbReference type="Pfam" id="PF13640">
    <property type="entry name" value="2OG-FeII_Oxy_3"/>
    <property type="match status" value="1"/>
</dbReference>
<dbReference type="GO" id="GO:0031418">
    <property type="term" value="F:L-ascorbic acid binding"/>
    <property type="evidence" value="ECO:0007669"/>
    <property type="project" value="InterPro"/>
</dbReference>
<dbReference type="GO" id="GO:0005506">
    <property type="term" value="F:iron ion binding"/>
    <property type="evidence" value="ECO:0007669"/>
    <property type="project" value="InterPro"/>
</dbReference>
<keyword evidence="8" id="KW-1185">Reference proteome</keyword>
<feature type="domain" description="Fe2OG dioxygenase" evidence="6">
    <location>
        <begin position="320"/>
        <end position="436"/>
    </location>
</feature>
<keyword evidence="3" id="KW-0223">Dioxygenase</keyword>
<organism evidence="7 8">
    <name type="scientific">Pelagomonas calceolata</name>
    <dbReference type="NCBI Taxonomy" id="35677"/>
    <lineage>
        <taxon>Eukaryota</taxon>
        <taxon>Sar</taxon>
        <taxon>Stramenopiles</taxon>
        <taxon>Ochrophyta</taxon>
        <taxon>Pelagophyceae</taxon>
        <taxon>Pelagomonadales</taxon>
        <taxon>Pelagomonadaceae</taxon>
        <taxon>Pelagomonas</taxon>
    </lineage>
</organism>
<accession>A0A8J2WQ89</accession>
<dbReference type="PROSITE" id="PS51471">
    <property type="entry name" value="FE2OG_OXY"/>
    <property type="match status" value="1"/>
</dbReference>
<dbReference type="AlphaFoldDB" id="A0A8J2WQ89"/>
<dbReference type="GO" id="GO:0016705">
    <property type="term" value="F:oxidoreductase activity, acting on paired donors, with incorporation or reduction of molecular oxygen"/>
    <property type="evidence" value="ECO:0007669"/>
    <property type="project" value="InterPro"/>
</dbReference>
<evidence type="ECO:0000259" key="6">
    <source>
        <dbReference type="PROSITE" id="PS51471"/>
    </source>
</evidence>
<dbReference type="InterPro" id="IPR021148">
    <property type="entry name" value="Polysacc_synth_dom"/>
</dbReference>
<proteinExistence type="predicted"/>
<dbReference type="Proteomes" id="UP000789595">
    <property type="component" value="Unassembled WGS sequence"/>
</dbReference>
<evidence type="ECO:0000256" key="2">
    <source>
        <dbReference type="ARBA" id="ARBA00022723"/>
    </source>
</evidence>
<dbReference type="Gene3D" id="1.10.3560.10">
    <property type="entry name" value="yst0336 like domain"/>
    <property type="match status" value="1"/>
</dbReference>
<reference evidence="7" key="1">
    <citation type="submission" date="2021-11" db="EMBL/GenBank/DDBJ databases">
        <authorList>
            <consortium name="Genoscope - CEA"/>
            <person name="William W."/>
        </authorList>
    </citation>
    <scope>NUCLEOTIDE SEQUENCE</scope>
</reference>
<dbReference type="OrthoDB" id="76265at2759"/>
<protein>
    <recommendedName>
        <fullName evidence="6">Fe2OG dioxygenase domain-containing protein</fullName>
    </recommendedName>
</protein>
<dbReference type="EMBL" id="CAKKNE010000001">
    <property type="protein sequence ID" value="CAH0364612.1"/>
    <property type="molecule type" value="Genomic_DNA"/>
</dbReference>
<dbReference type="SMART" id="SM00702">
    <property type="entry name" value="P4Hc"/>
    <property type="match status" value="1"/>
</dbReference>
<evidence type="ECO:0000256" key="1">
    <source>
        <dbReference type="ARBA" id="ARBA00001961"/>
    </source>
</evidence>
<dbReference type="GO" id="GO:0051213">
    <property type="term" value="F:dioxygenase activity"/>
    <property type="evidence" value="ECO:0007669"/>
    <property type="project" value="UniProtKB-KW"/>
</dbReference>
<dbReference type="InterPro" id="IPR023139">
    <property type="entry name" value="PBDC1-like_dom_sf"/>
</dbReference>
<dbReference type="Pfam" id="PF04669">
    <property type="entry name" value="PBDC1"/>
    <property type="match status" value="1"/>
</dbReference>
<gene>
    <name evidence="7" type="ORF">PECAL_1P09820</name>
</gene>
<dbReference type="Gene3D" id="2.60.120.620">
    <property type="entry name" value="q2cbj1_9rhob like domain"/>
    <property type="match status" value="1"/>
</dbReference>
<evidence type="ECO:0000313" key="8">
    <source>
        <dbReference type="Proteomes" id="UP000789595"/>
    </source>
</evidence>
<name>A0A8J2WQ89_9STRA</name>
<comment type="caution">
    <text evidence="7">The sequence shown here is derived from an EMBL/GenBank/DDBJ whole genome shotgun (WGS) entry which is preliminary data.</text>
</comment>
<comment type="cofactor">
    <cofactor evidence="1">
        <name>L-ascorbate</name>
        <dbReference type="ChEBI" id="CHEBI:38290"/>
    </cofactor>
</comment>
<evidence type="ECO:0000256" key="4">
    <source>
        <dbReference type="ARBA" id="ARBA00023002"/>
    </source>
</evidence>
<dbReference type="InterPro" id="IPR008476">
    <property type="entry name" value="PBDC1_metazoa/fungi"/>
</dbReference>
<dbReference type="PANTHER" id="PTHR13410:SF9">
    <property type="entry name" value="PROTEIN PBDC1"/>
    <property type="match status" value="1"/>
</dbReference>
<dbReference type="InterPro" id="IPR006620">
    <property type="entry name" value="Pro_4_hyd_alph"/>
</dbReference>
<keyword evidence="4" id="KW-0560">Oxidoreductase</keyword>
<dbReference type="InterPro" id="IPR005123">
    <property type="entry name" value="Oxoglu/Fe-dep_dioxygenase_dom"/>
</dbReference>